<sequence length="91" mass="10167">MATVPFSNKSTFFTSFSSRWCRNLEYDILLEAASMGASGDVSPKAVKFRKALLVGMLERGRDKADVEEAIFITTANAYVLLWDYASRTLAF</sequence>
<protein>
    <submittedName>
        <fullName evidence="1">Uncharacterized protein</fullName>
    </submittedName>
</protein>
<comment type="caution">
    <text evidence="1">The sequence shown here is derived from an EMBL/GenBank/DDBJ whole genome shotgun (WGS) entry which is preliminary data.</text>
</comment>
<dbReference type="EMBL" id="JADBGQ010000010">
    <property type="protein sequence ID" value="KAG5376809.1"/>
    <property type="molecule type" value="Genomic_DNA"/>
</dbReference>
<name>A0ABQ7KQP5_BRACM</name>
<keyword evidence="2" id="KW-1185">Reference proteome</keyword>
<evidence type="ECO:0000313" key="1">
    <source>
        <dbReference type="EMBL" id="KAG5376809.1"/>
    </source>
</evidence>
<proteinExistence type="predicted"/>
<gene>
    <name evidence="1" type="primary">A10g506400.1_BraROA</name>
    <name evidence="1" type="ORF">IGI04_041405</name>
</gene>
<evidence type="ECO:0000313" key="2">
    <source>
        <dbReference type="Proteomes" id="UP000823674"/>
    </source>
</evidence>
<accession>A0ABQ7KQP5</accession>
<dbReference type="Proteomes" id="UP000823674">
    <property type="component" value="Chromosome A10"/>
</dbReference>
<reference evidence="1 2" key="1">
    <citation type="submission" date="2021-03" db="EMBL/GenBank/DDBJ databases">
        <authorList>
            <person name="King G.J."/>
            <person name="Bancroft I."/>
            <person name="Baten A."/>
            <person name="Bloomfield J."/>
            <person name="Borpatragohain P."/>
            <person name="He Z."/>
            <person name="Irish N."/>
            <person name="Irwin J."/>
            <person name="Liu K."/>
            <person name="Mauleon R.P."/>
            <person name="Moore J."/>
            <person name="Morris R."/>
            <person name="Ostergaard L."/>
            <person name="Wang B."/>
            <person name="Wells R."/>
        </authorList>
    </citation>
    <scope>NUCLEOTIDE SEQUENCE [LARGE SCALE GENOMIC DNA]</scope>
    <source>
        <strain evidence="1">R-o-18</strain>
        <tissue evidence="1">Leaf</tissue>
    </source>
</reference>
<organism evidence="1 2">
    <name type="scientific">Brassica rapa subsp. trilocularis</name>
    <dbReference type="NCBI Taxonomy" id="1813537"/>
    <lineage>
        <taxon>Eukaryota</taxon>
        <taxon>Viridiplantae</taxon>
        <taxon>Streptophyta</taxon>
        <taxon>Embryophyta</taxon>
        <taxon>Tracheophyta</taxon>
        <taxon>Spermatophyta</taxon>
        <taxon>Magnoliopsida</taxon>
        <taxon>eudicotyledons</taxon>
        <taxon>Gunneridae</taxon>
        <taxon>Pentapetalae</taxon>
        <taxon>rosids</taxon>
        <taxon>malvids</taxon>
        <taxon>Brassicales</taxon>
        <taxon>Brassicaceae</taxon>
        <taxon>Brassiceae</taxon>
        <taxon>Brassica</taxon>
    </lineage>
</organism>